<organism evidence="1">
    <name type="scientific">bioreactor metagenome</name>
    <dbReference type="NCBI Taxonomy" id="1076179"/>
    <lineage>
        <taxon>unclassified sequences</taxon>
        <taxon>metagenomes</taxon>
        <taxon>ecological metagenomes</taxon>
    </lineage>
</organism>
<name>A0A645EAJ8_9ZZZZ</name>
<evidence type="ECO:0000313" key="1">
    <source>
        <dbReference type="EMBL" id="MPM98820.1"/>
    </source>
</evidence>
<sequence length="305" mass="31902">MLLGRHQDLAAQVAALLLRGQLVLPVDAGGTRGDHRLHQLVRVEGAAEAGLGVGDDRDQPVLDRTDALGVLDLVGAQQGVVDPADDLRDRVGRVERLVGVGVAGEIGVGRDLPAGEVDGLEAGLDLLDRLVAGQGAERIEVVLGVQLLPETLRAAAGEGVLLLHGATEPDDVLGGVVTLDVRPAGVGLPVVLDEFGRGGAHGDVLRVLGPASLLRALVAPPCVICTTLFQRISWKEMQNFRYRQLCGCQRRWTLGLRCPGGAFRSLFPGSAAAPPAQGAQPDPGTGRRALRRRLLAAVPAGERQT</sequence>
<gene>
    <name evidence="1" type="ORF">SDC9_146010</name>
</gene>
<proteinExistence type="predicted"/>
<accession>A0A645EAJ8</accession>
<reference evidence="1" key="1">
    <citation type="submission" date="2019-08" db="EMBL/GenBank/DDBJ databases">
        <authorList>
            <person name="Kucharzyk K."/>
            <person name="Murdoch R.W."/>
            <person name="Higgins S."/>
            <person name="Loffler F."/>
        </authorList>
    </citation>
    <scope>NUCLEOTIDE SEQUENCE</scope>
</reference>
<dbReference type="EMBL" id="VSSQ01044952">
    <property type="protein sequence ID" value="MPM98820.1"/>
    <property type="molecule type" value="Genomic_DNA"/>
</dbReference>
<protein>
    <submittedName>
        <fullName evidence="1">Uncharacterized protein</fullName>
    </submittedName>
</protein>
<comment type="caution">
    <text evidence="1">The sequence shown here is derived from an EMBL/GenBank/DDBJ whole genome shotgun (WGS) entry which is preliminary data.</text>
</comment>
<dbReference type="AlphaFoldDB" id="A0A645EAJ8"/>